<dbReference type="AlphaFoldDB" id="A0A8J2LWC8"/>
<evidence type="ECO:0000313" key="1">
    <source>
        <dbReference type="EMBL" id="CAG9531194.1"/>
    </source>
</evidence>
<comment type="caution">
    <text evidence="1">The sequence shown here is derived from an EMBL/GenBank/DDBJ whole genome shotgun (WGS) entry which is preliminary data.</text>
</comment>
<evidence type="ECO:0000313" key="2">
    <source>
        <dbReference type="Proteomes" id="UP000746747"/>
    </source>
</evidence>
<dbReference type="Proteomes" id="UP000746747">
    <property type="component" value="Unassembled WGS sequence"/>
</dbReference>
<sequence length="155" mass="17905">MLRTTEPFHPTNILKLKKQNVPYRWERFEKMIEGKKNRSQHSVTSRASGKFATDTLSKKENLNEMEFDVTQWHNTLWTKRNNHLKLPQFSSLREDDYLKESVDKGLAVDGNSPPAIEIPGEVFDKKAEKGSYFMRPAAISIGIDSLELVSFIIYS</sequence>
<reference evidence="1" key="1">
    <citation type="submission" date="2021-09" db="EMBL/GenBank/DDBJ databases">
        <authorList>
            <consortium name="Pathogen Informatics"/>
        </authorList>
    </citation>
    <scope>NUCLEOTIDE SEQUENCE</scope>
</reference>
<protein>
    <submittedName>
        <fullName evidence="1">Uncharacterized protein</fullName>
    </submittedName>
</protein>
<accession>A0A8J2LWC8</accession>
<name>A0A8J2LWC8_9BILA</name>
<organism evidence="1 2">
    <name type="scientific">Cercopithifilaria johnstoni</name>
    <dbReference type="NCBI Taxonomy" id="2874296"/>
    <lineage>
        <taxon>Eukaryota</taxon>
        <taxon>Metazoa</taxon>
        <taxon>Ecdysozoa</taxon>
        <taxon>Nematoda</taxon>
        <taxon>Chromadorea</taxon>
        <taxon>Rhabditida</taxon>
        <taxon>Spirurina</taxon>
        <taxon>Spiruromorpha</taxon>
        <taxon>Filarioidea</taxon>
        <taxon>Onchocercidae</taxon>
        <taxon>Cercopithifilaria</taxon>
    </lineage>
</organism>
<proteinExistence type="predicted"/>
<dbReference type="EMBL" id="CAKAEH010000500">
    <property type="protein sequence ID" value="CAG9531194.1"/>
    <property type="molecule type" value="Genomic_DNA"/>
</dbReference>
<keyword evidence="2" id="KW-1185">Reference proteome</keyword>
<dbReference type="OrthoDB" id="5853988at2759"/>
<gene>
    <name evidence="1" type="ORF">CJOHNSTONI_LOCUS1615</name>
</gene>